<evidence type="ECO:0000313" key="15">
    <source>
        <dbReference type="Proteomes" id="UP000748752"/>
    </source>
</evidence>
<keyword evidence="6 12" id="KW-0902">Two-component regulatory system</keyword>
<dbReference type="Gene3D" id="1.10.8.60">
    <property type="match status" value="1"/>
</dbReference>
<comment type="caution">
    <text evidence="14">The sequence shown here is derived from an EMBL/GenBank/DDBJ whole genome shotgun (WGS) entry which is preliminary data.</text>
</comment>
<evidence type="ECO:0000259" key="13">
    <source>
        <dbReference type="PROSITE" id="PS50045"/>
    </source>
</evidence>
<dbReference type="Pfam" id="PF00158">
    <property type="entry name" value="Sigma54_activat"/>
    <property type="match status" value="1"/>
</dbReference>
<comment type="function">
    <text evidence="1 12">Required for activation of most nif operons, which are directly involved in nitrogen fixation.</text>
</comment>
<accession>A0ABS1CH14</accession>
<keyword evidence="8 12" id="KW-0238">DNA-binding</keyword>
<dbReference type="Pfam" id="PF25601">
    <property type="entry name" value="AAA_lid_14"/>
    <property type="match status" value="1"/>
</dbReference>
<evidence type="ECO:0000256" key="9">
    <source>
        <dbReference type="ARBA" id="ARBA00023159"/>
    </source>
</evidence>
<dbReference type="InterPro" id="IPR058031">
    <property type="entry name" value="AAA_lid_NorR"/>
</dbReference>
<dbReference type="PANTHER" id="PTHR32071:SF117">
    <property type="entry name" value="PTS-DEPENDENT DIHYDROXYACETONE KINASE OPERON REGULATORY PROTEIN-RELATED"/>
    <property type="match status" value="1"/>
</dbReference>
<dbReference type="Proteomes" id="UP000748752">
    <property type="component" value="Unassembled WGS sequence"/>
</dbReference>
<dbReference type="PROSITE" id="PS00688">
    <property type="entry name" value="SIGMA54_INTERACT_3"/>
    <property type="match status" value="1"/>
</dbReference>
<name>A0ABS1CH14_9GAMM</name>
<evidence type="ECO:0000256" key="5">
    <source>
        <dbReference type="ARBA" id="ARBA00022840"/>
    </source>
</evidence>
<dbReference type="Gene3D" id="3.40.50.300">
    <property type="entry name" value="P-loop containing nucleotide triphosphate hydrolases"/>
    <property type="match status" value="1"/>
</dbReference>
<dbReference type="SMART" id="SM00065">
    <property type="entry name" value="GAF"/>
    <property type="match status" value="1"/>
</dbReference>
<dbReference type="InterPro" id="IPR002197">
    <property type="entry name" value="HTH_Fis"/>
</dbReference>
<dbReference type="RefSeq" id="WP_200235790.1">
    <property type="nucleotide sequence ID" value="NZ_NRRV01000014.1"/>
</dbReference>
<proteinExistence type="predicted"/>
<sequence>MPEVEAPAPSPFESGDGEAARLTLLEEQLAALFDVSCVLSRSLELRETLRHVLRTLHERGRLCRGMASLLDADSGDLLVAALHDEEAAPFEKIRYRPGEGVIGQVLETNRRWILPRVSDEPRFLDRLGLFDPDLPFIGVPIRIGEDDVVGVFALQPPANDALMPQRARLAEMIANLIGQAVRLSRSVEAERRALREERDTLRRHMKSSHGFDSIIGRTERMRLVFDQVRQVAKWNTTVLLRGESGTGKELIASAIHYNSPRAGGAFVKLNCAALPDNLLESELFGHEKGAFTGAQSQRKGRFEQADGGTLFLDEIGEISPAFQAKLLRVLQEGEFERVGGTRTLSVDVRVIAATNRNLEQEVRDGVFREDLYYRLNVMPILMPALRERVEDVPELAKFLVAKLAKRQGRDLTITDSALGVLMRHHWPGNVRELENCMERAAVMSEGGIIDRDVLNLTGLDVGSLPDAAAAVTPTPSPAADNIDLEDPDIDERERVIAALEQAGWVQAKAARLLGMTPRQIAYRIQTMKIRVKQF</sequence>
<dbReference type="InterPro" id="IPR029016">
    <property type="entry name" value="GAF-like_dom_sf"/>
</dbReference>
<dbReference type="Pfam" id="PF02954">
    <property type="entry name" value="HTH_8"/>
    <property type="match status" value="1"/>
</dbReference>
<dbReference type="SUPFAM" id="SSF52540">
    <property type="entry name" value="P-loop containing nucleoside triphosphate hydrolases"/>
    <property type="match status" value="1"/>
</dbReference>
<dbReference type="CDD" id="cd00009">
    <property type="entry name" value="AAA"/>
    <property type="match status" value="1"/>
</dbReference>
<feature type="domain" description="Sigma-54 factor interaction" evidence="13">
    <location>
        <begin position="214"/>
        <end position="442"/>
    </location>
</feature>
<evidence type="ECO:0000256" key="2">
    <source>
        <dbReference type="ARBA" id="ARBA00011135"/>
    </source>
</evidence>
<organism evidence="14 15">
    <name type="scientific">Thiohalocapsa halophila</name>
    <dbReference type="NCBI Taxonomy" id="69359"/>
    <lineage>
        <taxon>Bacteria</taxon>
        <taxon>Pseudomonadati</taxon>
        <taxon>Pseudomonadota</taxon>
        <taxon>Gammaproteobacteria</taxon>
        <taxon>Chromatiales</taxon>
        <taxon>Chromatiaceae</taxon>
        <taxon>Thiohalocapsa</taxon>
    </lineage>
</organism>
<dbReference type="EMBL" id="NRRV01000014">
    <property type="protein sequence ID" value="MBK1630671.1"/>
    <property type="molecule type" value="Genomic_DNA"/>
</dbReference>
<dbReference type="InterPro" id="IPR003018">
    <property type="entry name" value="GAF"/>
</dbReference>
<evidence type="ECO:0000256" key="8">
    <source>
        <dbReference type="ARBA" id="ARBA00023125"/>
    </source>
</evidence>
<dbReference type="PROSITE" id="PS00676">
    <property type="entry name" value="SIGMA54_INTERACT_2"/>
    <property type="match status" value="1"/>
</dbReference>
<evidence type="ECO:0000256" key="7">
    <source>
        <dbReference type="ARBA" id="ARBA00023015"/>
    </source>
</evidence>
<protein>
    <recommendedName>
        <fullName evidence="3 12">Nif-specific regulatory protein</fullName>
    </recommendedName>
</protein>
<evidence type="ECO:0000256" key="1">
    <source>
        <dbReference type="ARBA" id="ARBA00002167"/>
    </source>
</evidence>
<dbReference type="Pfam" id="PF01590">
    <property type="entry name" value="GAF"/>
    <property type="match status" value="1"/>
</dbReference>
<keyword evidence="15" id="KW-1185">Reference proteome</keyword>
<dbReference type="PANTHER" id="PTHR32071">
    <property type="entry name" value="TRANSCRIPTIONAL REGULATORY PROTEIN"/>
    <property type="match status" value="1"/>
</dbReference>
<dbReference type="InterPro" id="IPR002078">
    <property type="entry name" value="Sigma_54_int"/>
</dbReference>
<dbReference type="PRINTS" id="PR01590">
    <property type="entry name" value="HTHFIS"/>
</dbReference>
<dbReference type="PROSITE" id="PS50045">
    <property type="entry name" value="SIGMA54_INTERACT_4"/>
    <property type="match status" value="1"/>
</dbReference>
<gene>
    <name evidence="14" type="primary">nifA</name>
    <name evidence="14" type="ORF">CKO31_07920</name>
</gene>
<dbReference type="InterPro" id="IPR025662">
    <property type="entry name" value="Sigma_54_int_dom_ATP-bd_1"/>
</dbReference>
<evidence type="ECO:0000313" key="14">
    <source>
        <dbReference type="EMBL" id="MBK1630671.1"/>
    </source>
</evidence>
<evidence type="ECO:0000256" key="12">
    <source>
        <dbReference type="RuleBase" id="RU368029"/>
    </source>
</evidence>
<dbReference type="Gene3D" id="1.10.10.60">
    <property type="entry name" value="Homeodomain-like"/>
    <property type="match status" value="1"/>
</dbReference>
<dbReference type="InterPro" id="IPR025944">
    <property type="entry name" value="Sigma_54_int_dom_CS"/>
</dbReference>
<comment type="subunit">
    <text evidence="2 12">Interacts with sigma-54.</text>
</comment>
<evidence type="ECO:0000256" key="4">
    <source>
        <dbReference type="ARBA" id="ARBA00022741"/>
    </source>
</evidence>
<dbReference type="InterPro" id="IPR009057">
    <property type="entry name" value="Homeodomain-like_sf"/>
</dbReference>
<dbReference type="InterPro" id="IPR010113">
    <property type="entry name" value="Nif-specific_regulatory_prot"/>
</dbReference>
<dbReference type="InterPro" id="IPR003593">
    <property type="entry name" value="AAA+_ATPase"/>
</dbReference>
<evidence type="ECO:0000256" key="3">
    <source>
        <dbReference type="ARBA" id="ARBA00015308"/>
    </source>
</evidence>
<evidence type="ECO:0000256" key="11">
    <source>
        <dbReference type="ARBA" id="ARBA00023231"/>
    </source>
</evidence>
<dbReference type="NCBIfam" id="TIGR01817">
    <property type="entry name" value="nifA"/>
    <property type="match status" value="1"/>
</dbReference>
<evidence type="ECO:0000256" key="10">
    <source>
        <dbReference type="ARBA" id="ARBA00023163"/>
    </source>
</evidence>
<keyword evidence="11 12" id="KW-0535">Nitrogen fixation</keyword>
<dbReference type="PROSITE" id="PS00675">
    <property type="entry name" value="SIGMA54_INTERACT_1"/>
    <property type="match status" value="1"/>
</dbReference>
<keyword evidence="4" id="KW-0547">Nucleotide-binding</keyword>
<dbReference type="Gene3D" id="3.30.450.40">
    <property type="match status" value="1"/>
</dbReference>
<evidence type="ECO:0000256" key="6">
    <source>
        <dbReference type="ARBA" id="ARBA00023012"/>
    </source>
</evidence>
<dbReference type="SMART" id="SM00382">
    <property type="entry name" value="AAA"/>
    <property type="match status" value="1"/>
</dbReference>
<dbReference type="InterPro" id="IPR027417">
    <property type="entry name" value="P-loop_NTPase"/>
</dbReference>
<dbReference type="InterPro" id="IPR025943">
    <property type="entry name" value="Sigma_54_int_dom_ATP-bd_2"/>
</dbReference>
<dbReference type="SUPFAM" id="SSF55781">
    <property type="entry name" value="GAF domain-like"/>
    <property type="match status" value="1"/>
</dbReference>
<keyword evidence="9 12" id="KW-0010">Activator</keyword>
<dbReference type="SUPFAM" id="SSF46689">
    <property type="entry name" value="Homeodomain-like"/>
    <property type="match status" value="1"/>
</dbReference>
<keyword evidence="7 12" id="KW-0805">Transcription regulation</keyword>
<keyword evidence="5" id="KW-0067">ATP-binding</keyword>
<reference evidence="14 15" key="1">
    <citation type="journal article" date="2020" name="Microorganisms">
        <title>Osmotic Adaptation and Compatible Solute Biosynthesis of Phototrophic Bacteria as Revealed from Genome Analyses.</title>
        <authorList>
            <person name="Imhoff J.F."/>
            <person name="Rahn T."/>
            <person name="Kunzel S."/>
            <person name="Keller A."/>
            <person name="Neulinger S.C."/>
        </authorList>
    </citation>
    <scope>NUCLEOTIDE SEQUENCE [LARGE SCALE GENOMIC DNA]</scope>
    <source>
        <strain evidence="14 15">DSM 6210</strain>
    </source>
</reference>
<keyword evidence="10 12" id="KW-0804">Transcription</keyword>